<dbReference type="FunFam" id="4.10.280.10:FF:000007">
    <property type="entry name" value="single-minded homolog 1 isoform X1"/>
    <property type="match status" value="1"/>
</dbReference>
<comment type="subcellular location">
    <subcellularLocation>
        <location evidence="1">Nucleus</location>
    </subcellularLocation>
</comment>
<dbReference type="SUPFAM" id="SSF55785">
    <property type="entry name" value="PYP-like sensor domain (PAS domain)"/>
    <property type="match status" value="2"/>
</dbReference>
<comment type="caution">
    <text evidence="13">The sequence shown here is derived from an EMBL/GenBank/DDBJ whole genome shotgun (WGS) entry which is preliminary data.</text>
</comment>
<dbReference type="PANTHER" id="PTHR23043">
    <property type="entry name" value="HYPOXIA-INDUCIBLE FACTOR 1 ALPHA"/>
    <property type="match status" value="1"/>
</dbReference>
<dbReference type="SMART" id="SM00353">
    <property type="entry name" value="HLH"/>
    <property type="match status" value="1"/>
</dbReference>
<dbReference type="NCBIfam" id="TIGR00229">
    <property type="entry name" value="sensory_box"/>
    <property type="match status" value="1"/>
</dbReference>
<accession>A0A814SFD6</accession>
<dbReference type="GO" id="GO:0000981">
    <property type="term" value="F:DNA-binding transcription factor activity, RNA polymerase II-specific"/>
    <property type="evidence" value="ECO:0007669"/>
    <property type="project" value="TreeGrafter"/>
</dbReference>
<keyword evidence="8" id="KW-0804">Transcription</keyword>
<keyword evidence="4" id="KW-0221">Differentiation</keyword>
<dbReference type="PROSITE" id="PS50112">
    <property type="entry name" value="PAS"/>
    <property type="match status" value="2"/>
</dbReference>
<dbReference type="Pfam" id="PF00989">
    <property type="entry name" value="PAS"/>
    <property type="match status" value="1"/>
</dbReference>
<dbReference type="PANTHER" id="PTHR23043:SF36">
    <property type="entry name" value="PROTEIN SINGLE-MINDED"/>
    <property type="match status" value="1"/>
</dbReference>
<feature type="compositionally biased region" description="Low complexity" evidence="10">
    <location>
        <begin position="400"/>
        <end position="419"/>
    </location>
</feature>
<dbReference type="GO" id="GO:0005634">
    <property type="term" value="C:nucleus"/>
    <property type="evidence" value="ECO:0007669"/>
    <property type="project" value="UniProtKB-SubCell"/>
</dbReference>
<dbReference type="GO" id="GO:0030154">
    <property type="term" value="P:cell differentiation"/>
    <property type="evidence" value="ECO:0007669"/>
    <property type="project" value="UniProtKB-KW"/>
</dbReference>
<dbReference type="AlphaFoldDB" id="A0A814SFD6"/>
<dbReference type="InterPro" id="IPR035965">
    <property type="entry name" value="PAS-like_dom_sf"/>
</dbReference>
<gene>
    <name evidence="13" type="ORF">ZHD862_LOCUS19971</name>
</gene>
<keyword evidence="2" id="KW-0217">Developmental protein</keyword>
<keyword evidence="6" id="KW-0805">Transcription regulation</keyword>
<dbReference type="InterPro" id="IPR013767">
    <property type="entry name" value="PAS_fold"/>
</dbReference>
<evidence type="ECO:0000259" key="11">
    <source>
        <dbReference type="PROSITE" id="PS50112"/>
    </source>
</evidence>
<evidence type="ECO:0000256" key="2">
    <source>
        <dbReference type="ARBA" id="ARBA00022473"/>
    </source>
</evidence>
<evidence type="ECO:0000256" key="10">
    <source>
        <dbReference type="SAM" id="MobiDB-lite"/>
    </source>
</evidence>
<feature type="domain" description="PAS" evidence="11">
    <location>
        <begin position="259"/>
        <end position="314"/>
    </location>
</feature>
<feature type="region of interest" description="Disordered" evidence="10">
    <location>
        <begin position="400"/>
        <end position="421"/>
    </location>
</feature>
<evidence type="ECO:0000256" key="1">
    <source>
        <dbReference type="ARBA" id="ARBA00004123"/>
    </source>
</evidence>
<dbReference type="InterPro" id="IPR001610">
    <property type="entry name" value="PAC"/>
</dbReference>
<dbReference type="InterPro" id="IPR000014">
    <property type="entry name" value="PAS"/>
</dbReference>
<dbReference type="GO" id="GO:0005667">
    <property type="term" value="C:transcription regulator complex"/>
    <property type="evidence" value="ECO:0007669"/>
    <property type="project" value="InterPro"/>
</dbReference>
<protein>
    <recommendedName>
        <fullName evidence="15">Single-minded</fullName>
    </recommendedName>
</protein>
<keyword evidence="5" id="KW-0524">Neurogenesis</keyword>
<dbReference type="Pfam" id="PF23171">
    <property type="entry name" value="bHLH_HIF1A"/>
    <property type="match status" value="1"/>
</dbReference>
<dbReference type="GO" id="GO:0005737">
    <property type="term" value="C:cytoplasm"/>
    <property type="evidence" value="ECO:0007669"/>
    <property type="project" value="InterPro"/>
</dbReference>
<dbReference type="CDD" id="cd11434">
    <property type="entry name" value="bHLH-PAS_SIM"/>
    <property type="match status" value="1"/>
</dbReference>
<evidence type="ECO:0000313" key="14">
    <source>
        <dbReference type="Proteomes" id="UP000663864"/>
    </source>
</evidence>
<dbReference type="InterPro" id="IPR013655">
    <property type="entry name" value="PAS_fold_3"/>
</dbReference>
<evidence type="ECO:0000256" key="6">
    <source>
        <dbReference type="ARBA" id="ARBA00023015"/>
    </source>
</evidence>
<evidence type="ECO:0000256" key="5">
    <source>
        <dbReference type="ARBA" id="ARBA00022902"/>
    </source>
</evidence>
<name>A0A814SFD6_9BILA</name>
<dbReference type="Gene3D" id="4.10.280.10">
    <property type="entry name" value="Helix-loop-helix DNA-binding domain"/>
    <property type="match status" value="1"/>
</dbReference>
<evidence type="ECO:0000256" key="9">
    <source>
        <dbReference type="ARBA" id="ARBA00023242"/>
    </source>
</evidence>
<dbReference type="Proteomes" id="UP000663864">
    <property type="component" value="Unassembled WGS sequence"/>
</dbReference>
<feature type="domain" description="BHLH" evidence="12">
    <location>
        <begin position="18"/>
        <end position="71"/>
    </location>
</feature>
<dbReference type="PRINTS" id="PR00785">
    <property type="entry name" value="NCTRNSLOCATR"/>
</dbReference>
<dbReference type="SMART" id="SM00091">
    <property type="entry name" value="PAS"/>
    <property type="match status" value="2"/>
</dbReference>
<dbReference type="Pfam" id="PF08447">
    <property type="entry name" value="PAS_3"/>
    <property type="match status" value="1"/>
</dbReference>
<dbReference type="PROSITE" id="PS50888">
    <property type="entry name" value="BHLH"/>
    <property type="match status" value="1"/>
</dbReference>
<evidence type="ECO:0000256" key="4">
    <source>
        <dbReference type="ARBA" id="ARBA00022782"/>
    </source>
</evidence>
<dbReference type="GO" id="GO:0046983">
    <property type="term" value="F:protein dimerization activity"/>
    <property type="evidence" value="ECO:0007669"/>
    <property type="project" value="InterPro"/>
</dbReference>
<keyword evidence="3" id="KW-0677">Repeat</keyword>
<keyword evidence="9" id="KW-0539">Nucleus</keyword>
<dbReference type="InterPro" id="IPR001067">
    <property type="entry name" value="Nuc_translocat"/>
</dbReference>
<evidence type="ECO:0000313" key="13">
    <source>
        <dbReference type="EMBL" id="CAF1147326.1"/>
    </source>
</evidence>
<dbReference type="CDD" id="cd00130">
    <property type="entry name" value="PAS"/>
    <property type="match status" value="2"/>
</dbReference>
<evidence type="ECO:0008006" key="15">
    <source>
        <dbReference type="Google" id="ProtNLM"/>
    </source>
</evidence>
<dbReference type="SMART" id="SM00086">
    <property type="entry name" value="PAC"/>
    <property type="match status" value="1"/>
</dbReference>
<dbReference type="GO" id="GO:0007399">
    <property type="term" value="P:nervous system development"/>
    <property type="evidence" value="ECO:0007669"/>
    <property type="project" value="UniProtKB-KW"/>
</dbReference>
<dbReference type="InterPro" id="IPR011598">
    <property type="entry name" value="bHLH_dom"/>
</dbReference>
<evidence type="ECO:0000256" key="7">
    <source>
        <dbReference type="ARBA" id="ARBA00023125"/>
    </source>
</evidence>
<dbReference type="EMBL" id="CAJNOT010001113">
    <property type="protein sequence ID" value="CAF1147326.1"/>
    <property type="molecule type" value="Genomic_DNA"/>
</dbReference>
<feature type="domain" description="PAS" evidence="11">
    <location>
        <begin position="96"/>
        <end position="156"/>
    </location>
</feature>
<evidence type="ECO:0000256" key="3">
    <source>
        <dbReference type="ARBA" id="ARBA00022737"/>
    </source>
</evidence>
<dbReference type="GO" id="GO:0000977">
    <property type="term" value="F:RNA polymerase II transcription regulatory region sequence-specific DNA binding"/>
    <property type="evidence" value="ECO:0007669"/>
    <property type="project" value="TreeGrafter"/>
</dbReference>
<evidence type="ECO:0000259" key="12">
    <source>
        <dbReference type="PROSITE" id="PS50888"/>
    </source>
</evidence>
<organism evidence="13 14">
    <name type="scientific">Rotaria sordida</name>
    <dbReference type="NCBI Taxonomy" id="392033"/>
    <lineage>
        <taxon>Eukaryota</taxon>
        <taxon>Metazoa</taxon>
        <taxon>Spiralia</taxon>
        <taxon>Gnathifera</taxon>
        <taxon>Rotifera</taxon>
        <taxon>Eurotatoria</taxon>
        <taxon>Bdelloidea</taxon>
        <taxon>Philodinida</taxon>
        <taxon>Philodinidae</taxon>
        <taxon>Rotaria</taxon>
    </lineage>
</organism>
<evidence type="ECO:0000256" key="8">
    <source>
        <dbReference type="ARBA" id="ARBA00023163"/>
    </source>
</evidence>
<reference evidence="13" key="1">
    <citation type="submission" date="2021-02" db="EMBL/GenBank/DDBJ databases">
        <authorList>
            <person name="Nowell W R."/>
        </authorList>
    </citation>
    <scope>NUCLEOTIDE SEQUENCE</scope>
</reference>
<dbReference type="FunFam" id="3.30.450.20:FF:000047">
    <property type="entry name" value="SIM bHLH transcription factor 2"/>
    <property type="match status" value="1"/>
</dbReference>
<sequence>MSDSQQPSYNNFFFLIEAMKEKSKNAARSRREKENAEFFELAKLLPLPHAITDQLDKASIIRLTTSYLKMRAIIPEGLGGIWGSRSLSQTAIEREVNSQLTQILDGFLFVLGPDGKIMYISETASTHLGLSQVELTGNSIYEYIHPIDHEEMANVLTVPLPTYCTNNSEYEIDRSFFIRMKCVLAKRNAGLTASGFKVIHCSGYLKIKQFNFDTLSCYNSTNNLNSTENYYQNIGLLAYGYSLPNSSITEVRLYSNMFMFRAGQDLKLLFLDSRVSQITGYEPQDLVDRSLYHYVHTQDLMALRWAHQILLSKGQVTTRYYRFLAKNGGWIWMQSYATLVHNNRSSRPEVIVSINYALSDVEAKHLQLSIDQLENSSSDYIRSNQTLIVNSIDNEKCSSTNTSLNSASSSSSSSNRSSSKICKTNRLIKQRKLSPIRTDLHQTIIDDYPSTICNNTDEHYYYNTQTNYSNFSLYTTGTNNYSNSFNNLNESMYYDQKRISSYDINNKRIRLDNEHHHHLSLIDYETNLPSEKLDLYSSANNCYVSTNYQTEHPYHHTSVIVDSQQYFLNGWNGTTAF</sequence>
<proteinExistence type="predicted"/>
<dbReference type="Gene3D" id="3.30.450.20">
    <property type="entry name" value="PAS domain"/>
    <property type="match status" value="2"/>
</dbReference>
<dbReference type="InterPro" id="IPR036638">
    <property type="entry name" value="HLH_DNA-bd_sf"/>
</dbReference>
<dbReference type="SUPFAM" id="SSF47459">
    <property type="entry name" value="HLH, helix-loop-helix DNA-binding domain"/>
    <property type="match status" value="1"/>
</dbReference>
<keyword evidence="7" id="KW-0238">DNA-binding</keyword>